<feature type="region of interest" description="Disordered" evidence="1">
    <location>
        <begin position="15"/>
        <end position="40"/>
    </location>
</feature>
<dbReference type="Pfam" id="PF13309">
    <property type="entry name" value="HTH_22"/>
    <property type="match status" value="1"/>
</dbReference>
<dbReference type="InterPro" id="IPR013559">
    <property type="entry name" value="YheO"/>
</dbReference>
<dbReference type="Proteomes" id="UP000295606">
    <property type="component" value="Unassembled WGS sequence"/>
</dbReference>
<dbReference type="Pfam" id="PF08348">
    <property type="entry name" value="PAS_6"/>
    <property type="match status" value="1"/>
</dbReference>
<sequence>MPVDARHRAIAVSSTSFVPQPSPSPMPKRENEPIRVKKTASPKTARDLLLSRYAHVADSITTLFFPFAEVVIHDLTDQTVAYLSNNLSKREIGDDSALEDVEETTRNKLLGPYEKVNWDGRRMRCVSTALFDDEGHAAGVMCINFNIAAFDDMQATLNLFLRGAGVIAQPEELFKDDWQERINTFLHGWLRERQIALNSLTREHRRELVEALYAEGAFKGKSSANYVAKVLGMGRATVYKHLREMKDDAE</sequence>
<dbReference type="PANTHER" id="PTHR35568:SF1">
    <property type="entry name" value="TRANSCRIPTIONAL REGULATOR DAUR"/>
    <property type="match status" value="1"/>
</dbReference>
<dbReference type="PANTHER" id="PTHR35568">
    <property type="entry name" value="TRANSCRIPTIONAL REGULATOR DAUR"/>
    <property type="match status" value="1"/>
</dbReference>
<feature type="domain" description="YheO-like" evidence="2">
    <location>
        <begin position="50"/>
        <end position="155"/>
    </location>
</feature>
<comment type="caution">
    <text evidence="4">The sequence shown here is derived from an EMBL/GenBank/DDBJ whole genome shotgun (WGS) entry which is preliminary data.</text>
</comment>
<evidence type="ECO:0000259" key="2">
    <source>
        <dbReference type="Pfam" id="PF08348"/>
    </source>
</evidence>
<name>A0A4R5LCS0_9BURK</name>
<evidence type="ECO:0000259" key="3">
    <source>
        <dbReference type="Pfam" id="PF13309"/>
    </source>
</evidence>
<dbReference type="InterPro" id="IPR039446">
    <property type="entry name" value="DauR-like"/>
</dbReference>
<dbReference type="AlphaFoldDB" id="A0A4R5LCS0"/>
<organism evidence="4 5">
    <name type="scientific">Paraburkholderia guartelaensis</name>
    <dbReference type="NCBI Taxonomy" id="2546446"/>
    <lineage>
        <taxon>Bacteria</taxon>
        <taxon>Pseudomonadati</taxon>
        <taxon>Pseudomonadota</taxon>
        <taxon>Betaproteobacteria</taxon>
        <taxon>Burkholderiales</taxon>
        <taxon>Burkholderiaceae</taxon>
        <taxon>Paraburkholderia</taxon>
    </lineage>
</organism>
<dbReference type="EMBL" id="SMOD01000012">
    <property type="protein sequence ID" value="TDG07170.1"/>
    <property type="molecule type" value="Genomic_DNA"/>
</dbReference>
<dbReference type="InterPro" id="IPR039445">
    <property type="entry name" value="DauR-like_HTH"/>
</dbReference>
<evidence type="ECO:0008006" key="6">
    <source>
        <dbReference type="Google" id="ProtNLM"/>
    </source>
</evidence>
<evidence type="ECO:0000313" key="5">
    <source>
        <dbReference type="Proteomes" id="UP000295606"/>
    </source>
</evidence>
<evidence type="ECO:0000313" key="4">
    <source>
        <dbReference type="EMBL" id="TDG07170.1"/>
    </source>
</evidence>
<proteinExistence type="predicted"/>
<protein>
    <recommendedName>
        <fullName evidence="6">Transcriptional regulator</fullName>
    </recommendedName>
</protein>
<feature type="domain" description="Transcriptional regulator DauR-like HTH" evidence="3">
    <location>
        <begin position="182"/>
        <end position="243"/>
    </location>
</feature>
<evidence type="ECO:0000256" key="1">
    <source>
        <dbReference type="SAM" id="MobiDB-lite"/>
    </source>
</evidence>
<accession>A0A4R5LCS0</accession>
<gene>
    <name evidence="4" type="ORF">E1N52_18035</name>
</gene>
<reference evidence="4 5" key="1">
    <citation type="submission" date="2019-03" db="EMBL/GenBank/DDBJ databases">
        <title>Paraburkholderia sp. isolated from native Mimosa gymnas in Guartela State Park, Brazil.</title>
        <authorList>
            <person name="Paulitsch F."/>
            <person name="Hungria M."/>
            <person name="Delamuta J.R.M."/>
            <person name="Ribeiro R.A."/>
            <person name="Dall'Agnol R."/>
            <person name="Silva J.S.B."/>
        </authorList>
    </citation>
    <scope>NUCLEOTIDE SEQUENCE [LARGE SCALE GENOMIC DNA]</scope>
    <source>
        <strain evidence="4 5">CNPSo 3008</strain>
    </source>
</reference>
<dbReference type="OrthoDB" id="9796595at2"/>